<dbReference type="InterPro" id="IPR046350">
    <property type="entry name" value="Cystatin_sf"/>
</dbReference>
<reference evidence="3 4" key="1">
    <citation type="journal article" date="2019" name="Int. J. Syst. Evol. Microbiol.">
        <title>Lactobacillus salitolerans sp. nov., a novel lactic acid bacterium isolated from spent mushroom substrates.</title>
        <authorList>
            <person name="Tohno M."/>
            <person name="Tanizawa Y."/>
            <person name="Kojima Y."/>
            <person name="Sakamoto M."/>
            <person name="Nakamura Y."/>
            <person name="Ohkuma M."/>
            <person name="Kobayashi H."/>
        </authorList>
    </citation>
    <scope>NUCLEOTIDE SEQUENCE [LARGE SCALE GENOMIC DNA]</scope>
    <source>
        <strain evidence="3 4">YK43</strain>
    </source>
</reference>
<name>A0A401IUC3_9LACO</name>
<dbReference type="Proteomes" id="UP000286848">
    <property type="component" value="Unassembled WGS sequence"/>
</dbReference>
<accession>A0A401IUC3</accession>
<dbReference type="SUPFAM" id="SSF54403">
    <property type="entry name" value="Cystatin/monellin"/>
    <property type="match status" value="2"/>
</dbReference>
<dbReference type="InterPro" id="IPR041401">
    <property type="entry name" value="TseB-like_dom"/>
</dbReference>
<comment type="caution">
    <text evidence="3">The sequence shown here is derived from an EMBL/GenBank/DDBJ whole genome shotgun (WGS) entry which is preliminary data.</text>
</comment>
<gene>
    <name evidence="3" type="ORF">LFYK43_15560</name>
</gene>
<evidence type="ECO:0000259" key="2">
    <source>
        <dbReference type="Pfam" id="PF17881"/>
    </source>
</evidence>
<organism evidence="3 4">
    <name type="scientific">Ligilactobacillus salitolerans</name>
    <dbReference type="NCBI Taxonomy" id="1808352"/>
    <lineage>
        <taxon>Bacteria</taxon>
        <taxon>Bacillati</taxon>
        <taxon>Bacillota</taxon>
        <taxon>Bacilli</taxon>
        <taxon>Lactobacillales</taxon>
        <taxon>Lactobacillaceae</taxon>
        <taxon>Ligilactobacillus</taxon>
    </lineage>
</organism>
<keyword evidence="1" id="KW-0812">Transmembrane</keyword>
<dbReference type="Pfam" id="PF17881">
    <property type="entry name" value="TseB"/>
    <property type="match status" value="1"/>
</dbReference>
<dbReference type="EMBL" id="BFFP01000025">
    <property type="protein sequence ID" value="GBG95097.1"/>
    <property type="molecule type" value="Genomic_DNA"/>
</dbReference>
<keyword evidence="1" id="KW-1133">Transmembrane helix</keyword>
<proteinExistence type="predicted"/>
<dbReference type="Gene3D" id="3.10.450.40">
    <property type="match status" value="2"/>
</dbReference>
<feature type="domain" description="Cell wall elongation regulator TseB-like" evidence="2">
    <location>
        <begin position="43"/>
        <end position="85"/>
    </location>
</feature>
<sequence>MRENNGRIKKWTLWTLLLAFLLVIGAYFYGTFLPHSQNRQQVTALAQKYAHLTKVNKYYEFSYDGQNYQSVLGSNRQGKKIYAIVADNKRKINVYSSSKVISARTAINYVKSKRQPKRILKAVPGLIDHGKRPVWEVTYLNQEGNLCYTLMSLKNGTVIKEIRNL</sequence>
<protein>
    <recommendedName>
        <fullName evidence="2">Cell wall elongation regulator TseB-like domain-containing protein</fullName>
    </recommendedName>
</protein>
<dbReference type="AlphaFoldDB" id="A0A401IUC3"/>
<keyword evidence="1" id="KW-0472">Membrane</keyword>
<feature type="transmembrane region" description="Helical" evidence="1">
    <location>
        <begin position="12"/>
        <end position="30"/>
    </location>
</feature>
<dbReference type="OrthoDB" id="2242521at2"/>
<keyword evidence="4" id="KW-1185">Reference proteome</keyword>
<evidence type="ECO:0000256" key="1">
    <source>
        <dbReference type="SAM" id="Phobius"/>
    </source>
</evidence>
<evidence type="ECO:0000313" key="3">
    <source>
        <dbReference type="EMBL" id="GBG95097.1"/>
    </source>
</evidence>
<dbReference type="RefSeq" id="WP_124977107.1">
    <property type="nucleotide sequence ID" value="NZ_BFFP01000025.1"/>
</dbReference>
<evidence type="ECO:0000313" key="4">
    <source>
        <dbReference type="Proteomes" id="UP000286848"/>
    </source>
</evidence>